<dbReference type="OrthoDB" id="40067at2759"/>
<protein>
    <submittedName>
        <fullName evidence="2">Uncharacterized protein</fullName>
    </submittedName>
</protein>
<dbReference type="Proteomes" id="UP000266841">
    <property type="component" value="Unassembled WGS sequence"/>
</dbReference>
<accession>K0TFH9</accession>
<feature type="region of interest" description="Disordered" evidence="1">
    <location>
        <begin position="113"/>
        <end position="136"/>
    </location>
</feature>
<evidence type="ECO:0000256" key="1">
    <source>
        <dbReference type="SAM" id="MobiDB-lite"/>
    </source>
</evidence>
<feature type="region of interest" description="Disordered" evidence="1">
    <location>
        <begin position="364"/>
        <end position="387"/>
    </location>
</feature>
<dbReference type="AlphaFoldDB" id="K0TFH9"/>
<sequence length="514" mass="55316">MTMTCVRVGLPSSPLYTSTYAICCGGRDLRPPRGAGSISVSTRRGGKERRNTLPCAWIPRLAMASIALIENTTWKIIRSLIAYYLFRYTHGLRAAAGGLWGYDIGEEDRPMDRRRSRSVLVKEPQAAGPEREEDAPPAMMTPLFFAALTLSSAGLQRTDALVITESARAQTARSRLAEALKSPSKKLTIHPELVLPEPSDPTALLLRASEVTKMSEMIRTRAKANAVFVEGTVDALIPMAKEQEGARGNFPGPLPIIYSSTDDDSLTTNLEQLQDVEGVEGVLIKCFSGKVIGSADDFLAEAKTDSSLTERCSAIWEAGLQPIPEIVLAAGSEWTEDDVEKLVDGVKESCGGLDPVSIVFATGETGEEVEGGEEEEENEAPSTPNIEIPSSVSKRLSFLGSVRTSAGEGRMNAAASTLSSCKFNGAFLRADCVPGYRMNPDLDVVGGFWSAAISDLKSLKSKNFSFRSKVKLSKDVPMEWYNYQKDVMDSGALGMPSSGGGDGLNPEAGDYKGF</sequence>
<feature type="compositionally biased region" description="Acidic residues" evidence="1">
    <location>
        <begin position="365"/>
        <end position="379"/>
    </location>
</feature>
<comment type="caution">
    <text evidence="2">The sequence shown here is derived from an EMBL/GenBank/DDBJ whole genome shotgun (WGS) entry which is preliminary data.</text>
</comment>
<gene>
    <name evidence="2" type="ORF">THAOC_09488</name>
</gene>
<dbReference type="eggNOG" id="ENOG502SMR8">
    <property type="taxonomic scope" value="Eukaryota"/>
</dbReference>
<proteinExistence type="predicted"/>
<feature type="region of interest" description="Disordered" evidence="1">
    <location>
        <begin position="494"/>
        <end position="514"/>
    </location>
</feature>
<evidence type="ECO:0000313" key="2">
    <source>
        <dbReference type="EMBL" id="EJK69267.1"/>
    </source>
</evidence>
<dbReference type="EMBL" id="AGNL01010293">
    <property type="protein sequence ID" value="EJK69267.1"/>
    <property type="molecule type" value="Genomic_DNA"/>
</dbReference>
<dbReference type="OMA" id="CKANAAF"/>
<keyword evidence="3" id="KW-1185">Reference proteome</keyword>
<reference evidence="2 3" key="1">
    <citation type="journal article" date="2012" name="Genome Biol.">
        <title>Genome and low-iron response of an oceanic diatom adapted to chronic iron limitation.</title>
        <authorList>
            <person name="Lommer M."/>
            <person name="Specht M."/>
            <person name="Roy A.S."/>
            <person name="Kraemer L."/>
            <person name="Andreson R."/>
            <person name="Gutowska M.A."/>
            <person name="Wolf J."/>
            <person name="Bergner S.V."/>
            <person name="Schilhabel M.B."/>
            <person name="Klostermeier U.C."/>
            <person name="Beiko R.G."/>
            <person name="Rosenstiel P."/>
            <person name="Hippler M."/>
            <person name="Laroche J."/>
        </authorList>
    </citation>
    <scope>NUCLEOTIDE SEQUENCE [LARGE SCALE GENOMIC DNA]</scope>
    <source>
        <strain evidence="2 3">CCMP1005</strain>
    </source>
</reference>
<organism evidence="2 3">
    <name type="scientific">Thalassiosira oceanica</name>
    <name type="common">Marine diatom</name>
    <dbReference type="NCBI Taxonomy" id="159749"/>
    <lineage>
        <taxon>Eukaryota</taxon>
        <taxon>Sar</taxon>
        <taxon>Stramenopiles</taxon>
        <taxon>Ochrophyta</taxon>
        <taxon>Bacillariophyta</taxon>
        <taxon>Coscinodiscophyceae</taxon>
        <taxon>Thalassiosirophycidae</taxon>
        <taxon>Thalassiosirales</taxon>
        <taxon>Thalassiosiraceae</taxon>
        <taxon>Thalassiosira</taxon>
    </lineage>
</organism>
<name>K0TFH9_THAOC</name>
<evidence type="ECO:0000313" key="3">
    <source>
        <dbReference type="Proteomes" id="UP000266841"/>
    </source>
</evidence>